<dbReference type="OrthoDB" id="1494517at2"/>
<feature type="domain" description="ABM" evidence="1">
    <location>
        <begin position="81"/>
        <end position="174"/>
    </location>
</feature>
<dbReference type="PROSITE" id="PS51725">
    <property type="entry name" value="ABM"/>
    <property type="match status" value="1"/>
</dbReference>
<accession>A0A2G9X2M8</accession>
<evidence type="ECO:0000259" key="1">
    <source>
        <dbReference type="PROSITE" id="PS51725"/>
    </source>
</evidence>
<keyword evidence="3" id="KW-1185">Reference proteome</keyword>
<dbReference type="AlphaFoldDB" id="A0A2G9X2M8"/>
<organism evidence="2 3">
    <name type="scientific">Pleomorphomonas carboxyditropha</name>
    <dbReference type="NCBI Taxonomy" id="2023338"/>
    <lineage>
        <taxon>Bacteria</taxon>
        <taxon>Pseudomonadati</taxon>
        <taxon>Pseudomonadota</taxon>
        <taxon>Alphaproteobacteria</taxon>
        <taxon>Hyphomicrobiales</taxon>
        <taxon>Pleomorphomonadaceae</taxon>
        <taxon>Pleomorphomonas</taxon>
    </lineage>
</organism>
<gene>
    <name evidence="2" type="ORF">CJ014_03870</name>
</gene>
<protein>
    <recommendedName>
        <fullName evidence="1">ABM domain-containing protein</fullName>
    </recommendedName>
</protein>
<comment type="caution">
    <text evidence="2">The sequence shown here is derived from an EMBL/GenBank/DDBJ whole genome shotgun (WGS) entry which is preliminary data.</text>
</comment>
<dbReference type="SUPFAM" id="SSF54909">
    <property type="entry name" value="Dimeric alpha+beta barrel"/>
    <property type="match status" value="1"/>
</dbReference>
<reference evidence="2 3" key="1">
    <citation type="submission" date="2017-08" db="EMBL/GenBank/DDBJ databases">
        <title>Pleomorphomonas carboxidotrophicus sp. nov., a new mesophilic hydrogenogenic carboxidotroph.</title>
        <authorList>
            <person name="Esquivel-Elizondo S."/>
            <person name="Krajmalnik-Brown R."/>
            <person name="Maldonado J."/>
        </authorList>
    </citation>
    <scope>NUCLEOTIDE SEQUENCE [LARGE SCALE GENOMIC DNA]</scope>
    <source>
        <strain evidence="2 3">SVCO-16</strain>
    </source>
</reference>
<proteinExistence type="predicted"/>
<dbReference type="EMBL" id="NQVN01000001">
    <property type="protein sequence ID" value="PIP01222.1"/>
    <property type="molecule type" value="Genomic_DNA"/>
</dbReference>
<dbReference type="Pfam" id="PF03992">
    <property type="entry name" value="ABM"/>
    <property type="match status" value="1"/>
</dbReference>
<dbReference type="InterPro" id="IPR007138">
    <property type="entry name" value="ABM_dom"/>
</dbReference>
<evidence type="ECO:0000313" key="3">
    <source>
        <dbReference type="Proteomes" id="UP000231070"/>
    </source>
</evidence>
<name>A0A2G9X2M8_9HYPH</name>
<dbReference type="Gene3D" id="3.30.70.100">
    <property type="match status" value="1"/>
</dbReference>
<evidence type="ECO:0000313" key="2">
    <source>
        <dbReference type="EMBL" id="PIP01222.1"/>
    </source>
</evidence>
<dbReference type="Proteomes" id="UP000231070">
    <property type="component" value="Unassembled WGS sequence"/>
</dbReference>
<dbReference type="InterPro" id="IPR011008">
    <property type="entry name" value="Dimeric_a/b-barrel"/>
</dbReference>
<sequence>MQPLICVVGWTGSARKLGGEPRRRFRPAVSSERQNRLLPQKFCPACHIAGGPLVMRGAIPHQETTMAHRTIATIAAEEQRLTLINLYEVAPEKQADLARLLSEITETTIRHEPGFVSVSVHSSLDGTKVVNYAQWASKAHFEAFMKKPETGEQLKRFAALAKSVSPALYKVNSVHSAR</sequence>